<evidence type="ECO:0000313" key="2">
    <source>
        <dbReference type="EMBL" id="MEV0706893.1"/>
    </source>
</evidence>
<comment type="caution">
    <text evidence="2">The sequence shown here is derived from an EMBL/GenBank/DDBJ whole genome shotgun (WGS) entry which is preliminary data.</text>
</comment>
<keyword evidence="3" id="KW-1185">Reference proteome</keyword>
<dbReference type="EMBL" id="JBFAKC010000002">
    <property type="protein sequence ID" value="MEV0706893.1"/>
    <property type="molecule type" value="Genomic_DNA"/>
</dbReference>
<name>A0ABV3FNH5_9NOCA</name>
<evidence type="ECO:0000256" key="1">
    <source>
        <dbReference type="SAM" id="MobiDB-lite"/>
    </source>
</evidence>
<protein>
    <submittedName>
        <fullName evidence="2">Uncharacterized protein</fullName>
    </submittedName>
</protein>
<feature type="region of interest" description="Disordered" evidence="1">
    <location>
        <begin position="56"/>
        <end position="83"/>
    </location>
</feature>
<dbReference type="RefSeq" id="WP_355087931.1">
    <property type="nucleotide sequence ID" value="NZ_JBEXKW010000037.1"/>
</dbReference>
<organism evidence="2 3">
    <name type="scientific">Nocardia aurea</name>
    <dbReference type="NCBI Taxonomy" id="2144174"/>
    <lineage>
        <taxon>Bacteria</taxon>
        <taxon>Bacillati</taxon>
        <taxon>Actinomycetota</taxon>
        <taxon>Actinomycetes</taxon>
        <taxon>Mycobacteriales</taxon>
        <taxon>Nocardiaceae</taxon>
        <taxon>Nocardia</taxon>
    </lineage>
</organism>
<feature type="region of interest" description="Disordered" evidence="1">
    <location>
        <begin position="1"/>
        <end position="40"/>
    </location>
</feature>
<evidence type="ECO:0000313" key="3">
    <source>
        <dbReference type="Proteomes" id="UP001551695"/>
    </source>
</evidence>
<sequence length="83" mass="8939">MQYIQGPEDNQPYESGQRPALPKRAAQGVPSAPTTRGVTRIDEVSRAAAAIAMWADNPGVEENPSTAPTRPPVELGYTETDYP</sequence>
<gene>
    <name evidence="2" type="ORF">AB0I48_04950</name>
</gene>
<accession>A0ABV3FNH5</accession>
<reference evidence="2 3" key="1">
    <citation type="submission" date="2024-06" db="EMBL/GenBank/DDBJ databases">
        <title>The Natural Products Discovery Center: Release of the First 8490 Sequenced Strains for Exploring Actinobacteria Biosynthetic Diversity.</title>
        <authorList>
            <person name="Kalkreuter E."/>
            <person name="Kautsar S.A."/>
            <person name="Yang D."/>
            <person name="Bader C.D."/>
            <person name="Teijaro C.N."/>
            <person name="Fluegel L."/>
            <person name="Davis C.M."/>
            <person name="Simpson J.R."/>
            <person name="Lauterbach L."/>
            <person name="Steele A.D."/>
            <person name="Gui C."/>
            <person name="Meng S."/>
            <person name="Li G."/>
            <person name="Viehrig K."/>
            <person name="Ye F."/>
            <person name="Su P."/>
            <person name="Kiefer A.F."/>
            <person name="Nichols A."/>
            <person name="Cepeda A.J."/>
            <person name="Yan W."/>
            <person name="Fan B."/>
            <person name="Jiang Y."/>
            <person name="Adhikari A."/>
            <person name="Zheng C.-J."/>
            <person name="Schuster L."/>
            <person name="Cowan T.M."/>
            <person name="Smanski M.J."/>
            <person name="Chevrette M.G."/>
            <person name="De Carvalho L.P.S."/>
            <person name="Shen B."/>
        </authorList>
    </citation>
    <scope>NUCLEOTIDE SEQUENCE [LARGE SCALE GENOMIC DNA]</scope>
    <source>
        <strain evidence="2 3">NPDC050403</strain>
    </source>
</reference>
<proteinExistence type="predicted"/>
<dbReference type="Proteomes" id="UP001551695">
    <property type="component" value="Unassembled WGS sequence"/>
</dbReference>